<evidence type="ECO:0000256" key="2">
    <source>
        <dbReference type="SAM" id="SignalP"/>
    </source>
</evidence>
<keyword evidence="1" id="KW-0378">Hydrolase</keyword>
<feature type="domain" description="Sialate O-acetylesterase" evidence="3">
    <location>
        <begin position="106"/>
        <end position="360"/>
    </location>
</feature>
<evidence type="ECO:0000313" key="5">
    <source>
        <dbReference type="Proteomes" id="UP001589688"/>
    </source>
</evidence>
<accession>A0ABV5ZJZ0</accession>
<evidence type="ECO:0000313" key="4">
    <source>
        <dbReference type="EMBL" id="MFB9896509.1"/>
    </source>
</evidence>
<proteinExistence type="predicted"/>
<keyword evidence="2" id="KW-0732">Signal</keyword>
<evidence type="ECO:0000256" key="1">
    <source>
        <dbReference type="ARBA" id="ARBA00022801"/>
    </source>
</evidence>
<dbReference type="SUPFAM" id="SSF52266">
    <property type="entry name" value="SGNH hydrolase"/>
    <property type="match status" value="1"/>
</dbReference>
<protein>
    <submittedName>
        <fullName evidence="4">Sialate O-acetylesterase</fullName>
    </submittedName>
</protein>
<dbReference type="RefSeq" id="WP_027952077.1">
    <property type="nucleotide sequence ID" value="NZ_JADU01000011.1"/>
</dbReference>
<dbReference type="InterPro" id="IPR005181">
    <property type="entry name" value="SASA"/>
</dbReference>
<dbReference type="Pfam" id="PF03629">
    <property type="entry name" value="SASA"/>
    <property type="match status" value="1"/>
</dbReference>
<feature type="chain" id="PRO_5047027171" evidence="2">
    <location>
        <begin position="22"/>
        <end position="483"/>
    </location>
</feature>
<sequence length="483" mass="54521">MKKILFSTIIMAMTMANTAMALPILPPLFSNNMVFQQQTNAPIWGSAKANKKVTITASWNQEKIIVRADNKGEWRASLQTTEAGGPYTISISDGQTITLRNVLVGEVWLCSGQSNMEFPVKGWAQVINADKEVAEANHQGIRLLQIHKVAAEQPSRQVVANSPTWQTCTSQSVPEFSAVAYFFAREINQKTGIPVGVIDATWGGSNIESWISKSTLLYAPQFADSISRTDYHPWRNSPTALWNGMISPLVPMAIKGVCWYQGEQNELRGYEYRDLLPMLISDWRKQWEKEDMPFLFVQLANFHARKNEPIESLWAEIREAQQMALHVKNTGMVVTADIGEGDNVHYPNKQEVGRRLAQIALAKCYHAKDAIYWGPTLKDYTIDGDKIILKMEPAGGLQVKGDKLKNFTIAGADHKFHQAEARIEDNNIIVWCKDVPFPLAVRYAWQDNPEIELFNHFGLPASSFRTDDWPGLSFEKNRLNSEY</sequence>
<dbReference type="Gene3D" id="3.40.50.1110">
    <property type="entry name" value="SGNH hydrolase"/>
    <property type="match status" value="1"/>
</dbReference>
<organism evidence="4 5">
    <name type="scientific">Hallella seregens ATCC 51272</name>
    <dbReference type="NCBI Taxonomy" id="1336250"/>
    <lineage>
        <taxon>Bacteria</taxon>
        <taxon>Pseudomonadati</taxon>
        <taxon>Bacteroidota</taxon>
        <taxon>Bacteroidia</taxon>
        <taxon>Bacteroidales</taxon>
        <taxon>Prevotellaceae</taxon>
        <taxon>Hallella</taxon>
    </lineage>
</organism>
<dbReference type="InterPro" id="IPR013783">
    <property type="entry name" value="Ig-like_fold"/>
</dbReference>
<reference evidence="4 5" key="1">
    <citation type="submission" date="2024-09" db="EMBL/GenBank/DDBJ databases">
        <authorList>
            <person name="Sun Q."/>
            <person name="Mori K."/>
        </authorList>
    </citation>
    <scope>NUCLEOTIDE SEQUENCE [LARGE SCALE GENOMIC DNA]</scope>
    <source>
        <strain evidence="4 5">ATCC 51272</strain>
    </source>
</reference>
<evidence type="ECO:0000259" key="3">
    <source>
        <dbReference type="Pfam" id="PF03629"/>
    </source>
</evidence>
<dbReference type="Gene3D" id="2.60.40.10">
    <property type="entry name" value="Immunoglobulins"/>
    <property type="match status" value="1"/>
</dbReference>
<dbReference type="InterPro" id="IPR036514">
    <property type="entry name" value="SGNH_hydro_sf"/>
</dbReference>
<dbReference type="PANTHER" id="PTHR22901">
    <property type="entry name" value="SIALATE O-ACETYLESTERASE"/>
    <property type="match status" value="1"/>
</dbReference>
<dbReference type="InterPro" id="IPR039329">
    <property type="entry name" value="SIAE"/>
</dbReference>
<dbReference type="EMBL" id="JBHLZF010000001">
    <property type="protein sequence ID" value="MFB9896509.1"/>
    <property type="molecule type" value="Genomic_DNA"/>
</dbReference>
<comment type="caution">
    <text evidence="4">The sequence shown here is derived from an EMBL/GenBank/DDBJ whole genome shotgun (WGS) entry which is preliminary data.</text>
</comment>
<name>A0ABV5ZJZ0_9BACT</name>
<dbReference type="Proteomes" id="UP001589688">
    <property type="component" value="Unassembled WGS sequence"/>
</dbReference>
<gene>
    <name evidence="4" type="ORF">ACFFK8_01395</name>
</gene>
<dbReference type="PANTHER" id="PTHR22901:SF0">
    <property type="entry name" value="SIALATE O-ACETYLESTERASE"/>
    <property type="match status" value="1"/>
</dbReference>
<keyword evidence="5" id="KW-1185">Reference proteome</keyword>
<feature type="signal peptide" evidence="2">
    <location>
        <begin position="1"/>
        <end position="21"/>
    </location>
</feature>